<organism evidence="1 2">
    <name type="scientific">Blumeria graminis f. sp. triticale</name>
    <dbReference type="NCBI Taxonomy" id="1689686"/>
    <lineage>
        <taxon>Eukaryota</taxon>
        <taxon>Fungi</taxon>
        <taxon>Dikarya</taxon>
        <taxon>Ascomycota</taxon>
        <taxon>Pezizomycotina</taxon>
        <taxon>Leotiomycetes</taxon>
        <taxon>Erysiphales</taxon>
        <taxon>Erysiphaceae</taxon>
        <taxon>Blumeria</taxon>
    </lineage>
</organism>
<dbReference type="AlphaFoldDB" id="A0A9W4DGQ8"/>
<protein>
    <submittedName>
        <fullName evidence="1">BgTH12-04863</fullName>
    </submittedName>
</protein>
<accession>A0A9W4DGQ8</accession>
<dbReference type="EMBL" id="CAJHIT010000001">
    <property type="protein sequence ID" value="CAD6499211.1"/>
    <property type="molecule type" value="Genomic_DNA"/>
</dbReference>
<name>A0A9W4DGQ8_BLUGR</name>
<dbReference type="Proteomes" id="UP000683417">
    <property type="component" value="Unassembled WGS sequence"/>
</dbReference>
<proteinExistence type="predicted"/>
<sequence length="34" mass="3967">MTQPILRTGRLQCSQIARRTTRIHTSTFVPFVLH</sequence>
<gene>
    <name evidence="1" type="ORF">BGTH12_LOCUS569</name>
</gene>
<evidence type="ECO:0000313" key="2">
    <source>
        <dbReference type="Proteomes" id="UP000683417"/>
    </source>
</evidence>
<comment type="caution">
    <text evidence="1">The sequence shown here is derived from an EMBL/GenBank/DDBJ whole genome shotgun (WGS) entry which is preliminary data.</text>
</comment>
<evidence type="ECO:0000313" key="1">
    <source>
        <dbReference type="EMBL" id="CAD6499211.1"/>
    </source>
</evidence>
<reference evidence="1" key="1">
    <citation type="submission" date="2020-10" db="EMBL/GenBank/DDBJ databases">
        <authorList>
            <person name="Muller C M."/>
        </authorList>
    </citation>
    <scope>NUCLEOTIDE SEQUENCE</scope>
    <source>
        <strain evidence="1">THUN-12</strain>
    </source>
</reference>